<evidence type="ECO:0000313" key="2">
    <source>
        <dbReference type="EMBL" id="KAH0901539.1"/>
    </source>
</evidence>
<gene>
    <name evidence="2" type="ORF">HID58_041042</name>
</gene>
<accession>A0ABQ8B9T2</accession>
<name>A0ABQ8B9T2_BRANA</name>
<feature type="compositionally biased region" description="Low complexity" evidence="1">
    <location>
        <begin position="14"/>
        <end position="23"/>
    </location>
</feature>
<protein>
    <submittedName>
        <fullName evidence="2">Uncharacterized protein</fullName>
    </submittedName>
</protein>
<evidence type="ECO:0000313" key="3">
    <source>
        <dbReference type="Proteomes" id="UP000824890"/>
    </source>
</evidence>
<keyword evidence="3" id="KW-1185">Reference proteome</keyword>
<dbReference type="Proteomes" id="UP000824890">
    <property type="component" value="Unassembled WGS sequence"/>
</dbReference>
<organism evidence="2 3">
    <name type="scientific">Brassica napus</name>
    <name type="common">Rape</name>
    <dbReference type="NCBI Taxonomy" id="3708"/>
    <lineage>
        <taxon>Eukaryota</taxon>
        <taxon>Viridiplantae</taxon>
        <taxon>Streptophyta</taxon>
        <taxon>Embryophyta</taxon>
        <taxon>Tracheophyta</taxon>
        <taxon>Spermatophyta</taxon>
        <taxon>Magnoliopsida</taxon>
        <taxon>eudicotyledons</taxon>
        <taxon>Gunneridae</taxon>
        <taxon>Pentapetalae</taxon>
        <taxon>rosids</taxon>
        <taxon>malvids</taxon>
        <taxon>Brassicales</taxon>
        <taxon>Brassicaceae</taxon>
        <taxon>Brassiceae</taxon>
        <taxon>Brassica</taxon>
    </lineage>
</organism>
<evidence type="ECO:0000256" key="1">
    <source>
        <dbReference type="SAM" id="MobiDB-lite"/>
    </source>
</evidence>
<reference evidence="2 3" key="1">
    <citation type="submission" date="2021-05" db="EMBL/GenBank/DDBJ databases">
        <title>Genome Assembly of Synthetic Allotetraploid Brassica napus Reveals Homoeologous Exchanges between Subgenomes.</title>
        <authorList>
            <person name="Davis J.T."/>
        </authorList>
    </citation>
    <scope>NUCLEOTIDE SEQUENCE [LARGE SCALE GENOMIC DNA]</scope>
    <source>
        <strain evidence="3">cv. Da-Ae</strain>
        <tissue evidence="2">Seedling</tissue>
    </source>
</reference>
<dbReference type="EMBL" id="JAGKQM010000011">
    <property type="protein sequence ID" value="KAH0901539.1"/>
    <property type="molecule type" value="Genomic_DNA"/>
</dbReference>
<sequence length="149" mass="16619">MVSRRSKPTTDRTSSLVSSSVFSRLHRQKKDQNPPRTKIVSVLTASPLSSLSPDKVSSVASRLLRQKNPPRTTSVSVLIKAAIPSSLYFSVRRPNETTTEIDSLGLHHGVDAVFSLLLRQKTDLFNFEITSEVRDTDDDKRSQDKDDHG</sequence>
<feature type="region of interest" description="Disordered" evidence="1">
    <location>
        <begin position="1"/>
        <end position="38"/>
    </location>
</feature>
<proteinExistence type="predicted"/>
<comment type="caution">
    <text evidence="2">The sequence shown here is derived from an EMBL/GenBank/DDBJ whole genome shotgun (WGS) entry which is preliminary data.</text>
</comment>